<evidence type="ECO:0000256" key="1">
    <source>
        <dbReference type="ARBA" id="ARBA00004429"/>
    </source>
</evidence>
<dbReference type="PANTHER" id="PTHR35011">
    <property type="entry name" value="2,3-DIKETO-L-GULONATE TRAP TRANSPORTER SMALL PERMEASE PROTEIN YIAM"/>
    <property type="match status" value="1"/>
</dbReference>
<evidence type="ECO:0000256" key="2">
    <source>
        <dbReference type="ARBA" id="ARBA00022448"/>
    </source>
</evidence>
<keyword evidence="2 9" id="KW-0813">Transport</keyword>
<accession>A0A8J7R551</accession>
<sequence>MLRTSDEARTSAAVHILDRFALLVGAIGVLAFTILVAYTVGARYLVGRTPFWSEELPRLLLIWVTFIGATAAFARNTHFEAGLLPLIVRSDRAQRVARLVASLASVIFLLILAKTGFDITRHTWGNLTTAMRWPVGLTYLALPVCCSLSAVAVVSRILSRN</sequence>
<dbReference type="RefSeq" id="WP_209336032.1">
    <property type="nucleotide sequence ID" value="NZ_JAGIYY010000005.1"/>
</dbReference>
<feature type="transmembrane region" description="Helical" evidence="9">
    <location>
        <begin position="96"/>
        <end position="117"/>
    </location>
</feature>
<organism evidence="11 12">
    <name type="scientific">Tianweitania sediminis</name>
    <dbReference type="NCBI Taxonomy" id="1502156"/>
    <lineage>
        <taxon>Bacteria</taxon>
        <taxon>Pseudomonadati</taxon>
        <taxon>Pseudomonadota</taxon>
        <taxon>Alphaproteobacteria</taxon>
        <taxon>Hyphomicrobiales</taxon>
        <taxon>Phyllobacteriaceae</taxon>
        <taxon>Tianweitania</taxon>
    </lineage>
</organism>
<comment type="subcellular location">
    <subcellularLocation>
        <location evidence="1 9">Cell inner membrane</location>
        <topology evidence="1 9">Multi-pass membrane protein</topology>
    </subcellularLocation>
</comment>
<keyword evidence="4 9" id="KW-0997">Cell inner membrane</keyword>
<keyword evidence="12" id="KW-1185">Reference proteome</keyword>
<evidence type="ECO:0000256" key="5">
    <source>
        <dbReference type="ARBA" id="ARBA00022692"/>
    </source>
</evidence>
<gene>
    <name evidence="11" type="ORF">J5Y06_15140</name>
</gene>
<comment type="function">
    <text evidence="9">Part of the tripartite ATP-independent periplasmic (TRAP) transport system.</text>
</comment>
<evidence type="ECO:0000256" key="6">
    <source>
        <dbReference type="ARBA" id="ARBA00022989"/>
    </source>
</evidence>
<comment type="caution">
    <text evidence="11">The sequence shown here is derived from an EMBL/GenBank/DDBJ whole genome shotgun (WGS) entry which is preliminary data.</text>
</comment>
<feature type="transmembrane region" description="Helical" evidence="9">
    <location>
        <begin position="137"/>
        <end position="158"/>
    </location>
</feature>
<evidence type="ECO:0000313" key="11">
    <source>
        <dbReference type="EMBL" id="MBP0439990.1"/>
    </source>
</evidence>
<evidence type="ECO:0000256" key="7">
    <source>
        <dbReference type="ARBA" id="ARBA00023136"/>
    </source>
</evidence>
<keyword evidence="6 9" id="KW-1133">Transmembrane helix</keyword>
<dbReference type="Proteomes" id="UP000666240">
    <property type="component" value="Unassembled WGS sequence"/>
</dbReference>
<name>A0A8J7R551_9HYPH</name>
<evidence type="ECO:0000259" key="10">
    <source>
        <dbReference type="Pfam" id="PF04290"/>
    </source>
</evidence>
<comment type="subunit">
    <text evidence="9">The complex comprises the extracytoplasmic solute receptor protein and the two transmembrane proteins.</text>
</comment>
<dbReference type="GO" id="GO:0015740">
    <property type="term" value="P:C4-dicarboxylate transport"/>
    <property type="evidence" value="ECO:0007669"/>
    <property type="project" value="TreeGrafter"/>
</dbReference>
<comment type="similarity">
    <text evidence="8 9">Belongs to the TRAP transporter small permease family.</text>
</comment>
<dbReference type="GO" id="GO:0005886">
    <property type="term" value="C:plasma membrane"/>
    <property type="evidence" value="ECO:0007669"/>
    <property type="project" value="UniProtKB-SubCell"/>
</dbReference>
<evidence type="ECO:0000256" key="4">
    <source>
        <dbReference type="ARBA" id="ARBA00022519"/>
    </source>
</evidence>
<dbReference type="PANTHER" id="PTHR35011:SF2">
    <property type="entry name" value="2,3-DIKETO-L-GULONATE TRAP TRANSPORTER SMALL PERMEASE PROTEIN YIAM"/>
    <property type="match status" value="1"/>
</dbReference>
<feature type="domain" description="Tripartite ATP-independent periplasmic transporters DctQ component" evidence="10">
    <location>
        <begin position="33"/>
        <end position="159"/>
    </location>
</feature>
<dbReference type="InterPro" id="IPR055348">
    <property type="entry name" value="DctQ"/>
</dbReference>
<feature type="transmembrane region" description="Helical" evidence="9">
    <location>
        <begin position="20"/>
        <end position="46"/>
    </location>
</feature>
<keyword evidence="5 9" id="KW-0812">Transmembrane</keyword>
<dbReference type="EMBL" id="JAGIYY010000005">
    <property type="protein sequence ID" value="MBP0439990.1"/>
    <property type="molecule type" value="Genomic_DNA"/>
</dbReference>
<proteinExistence type="inferred from homology"/>
<evidence type="ECO:0000256" key="3">
    <source>
        <dbReference type="ARBA" id="ARBA00022475"/>
    </source>
</evidence>
<keyword evidence="3" id="KW-1003">Cell membrane</keyword>
<dbReference type="GO" id="GO:0022857">
    <property type="term" value="F:transmembrane transporter activity"/>
    <property type="evidence" value="ECO:0007669"/>
    <property type="project" value="UniProtKB-UniRule"/>
</dbReference>
<evidence type="ECO:0000256" key="8">
    <source>
        <dbReference type="ARBA" id="ARBA00038436"/>
    </source>
</evidence>
<dbReference type="InterPro" id="IPR007387">
    <property type="entry name" value="TRAP_DctQ"/>
</dbReference>
<reference evidence="11" key="1">
    <citation type="submission" date="2021-03" db="EMBL/GenBank/DDBJ databases">
        <title>Genome sequencing and assembly of Tianweitania sediminis.</title>
        <authorList>
            <person name="Chhetri G."/>
        </authorList>
    </citation>
    <scope>NUCLEOTIDE SEQUENCE</scope>
    <source>
        <strain evidence="11">Z8</strain>
    </source>
</reference>
<dbReference type="AlphaFoldDB" id="A0A8J7R551"/>
<protein>
    <recommendedName>
        <fullName evidence="9">TRAP transporter small permease protein</fullName>
    </recommendedName>
</protein>
<feature type="transmembrane region" description="Helical" evidence="9">
    <location>
        <begin position="58"/>
        <end position="75"/>
    </location>
</feature>
<evidence type="ECO:0000256" key="9">
    <source>
        <dbReference type="RuleBase" id="RU369079"/>
    </source>
</evidence>
<evidence type="ECO:0000313" key="12">
    <source>
        <dbReference type="Proteomes" id="UP000666240"/>
    </source>
</evidence>
<dbReference type="Pfam" id="PF04290">
    <property type="entry name" value="DctQ"/>
    <property type="match status" value="1"/>
</dbReference>
<keyword evidence="7 9" id="KW-0472">Membrane</keyword>